<feature type="domain" description="DOC" evidence="8">
    <location>
        <begin position="677"/>
        <end position="856"/>
    </location>
</feature>
<evidence type="ECO:0000313" key="10">
    <source>
        <dbReference type="Proteomes" id="UP000472260"/>
    </source>
</evidence>
<keyword evidence="3" id="KW-0833">Ubl conjugation pathway</keyword>
<keyword evidence="4" id="KW-0832">Ubl conjugation</keyword>
<keyword evidence="10" id="KW-1185">Reference proteome</keyword>
<dbReference type="SUPFAM" id="SSF49785">
    <property type="entry name" value="Galactose-binding domain-like"/>
    <property type="match status" value="1"/>
</dbReference>
<feature type="region of interest" description="Disordered" evidence="6">
    <location>
        <begin position="278"/>
        <end position="297"/>
    </location>
</feature>
<dbReference type="SUPFAM" id="SSF75632">
    <property type="entry name" value="Cullin homology domain"/>
    <property type="match status" value="1"/>
</dbReference>
<comment type="similarity">
    <text evidence="5">Belongs to the cullin family.</text>
</comment>
<dbReference type="Gene3D" id="2.30.30.30">
    <property type="match status" value="1"/>
</dbReference>
<evidence type="ECO:0000259" key="7">
    <source>
        <dbReference type="PROSITE" id="PS50069"/>
    </source>
</evidence>
<dbReference type="InterPro" id="IPR008979">
    <property type="entry name" value="Galactose-bd-like_sf"/>
</dbReference>
<dbReference type="Ensembl" id="ENSSANT00000092449.1">
    <property type="protein sequence ID" value="ENSSANP00000086998.1"/>
    <property type="gene ID" value="ENSSANG00000043067.1"/>
</dbReference>
<evidence type="ECO:0000256" key="3">
    <source>
        <dbReference type="ARBA" id="ARBA00022786"/>
    </source>
</evidence>
<protein>
    <submittedName>
        <fullName evidence="9">Cullin-9-like</fullName>
    </submittedName>
</protein>
<proteinExistence type="inferred from homology"/>
<dbReference type="InterPro" id="IPR016158">
    <property type="entry name" value="Cullin_homology"/>
</dbReference>
<evidence type="ECO:0000256" key="6">
    <source>
        <dbReference type="SAM" id="MobiDB-lite"/>
    </source>
</evidence>
<evidence type="ECO:0000259" key="8">
    <source>
        <dbReference type="PROSITE" id="PS51284"/>
    </source>
</evidence>
<name>A0A671RT62_9TELE</name>
<dbReference type="Pfam" id="PF24742">
    <property type="entry name" value="ARM_CUL7_CUL9"/>
    <property type="match status" value="1"/>
</dbReference>
<evidence type="ECO:0000256" key="4">
    <source>
        <dbReference type="ARBA" id="ARBA00022843"/>
    </source>
</evidence>
<dbReference type="SMART" id="SM01337">
    <property type="entry name" value="APC10"/>
    <property type="match status" value="1"/>
</dbReference>
<dbReference type="Proteomes" id="UP000472260">
    <property type="component" value="Unassembled WGS sequence"/>
</dbReference>
<dbReference type="Gene3D" id="1.10.10.10">
    <property type="entry name" value="Winged helix-like DNA-binding domain superfamily/Winged helix DNA-binding domain"/>
    <property type="match status" value="1"/>
</dbReference>
<dbReference type="InterPro" id="IPR021097">
    <property type="entry name" value="CPH_domain"/>
</dbReference>
<dbReference type="Gene3D" id="2.60.120.260">
    <property type="entry name" value="Galactose-binding domain-like"/>
    <property type="match status" value="1"/>
</dbReference>
<dbReference type="PANTHER" id="PTHR22771">
    <property type="entry name" value="CULLIN AND GALACTOSE-BINDING DOMAIN-CONTAINING"/>
    <property type="match status" value="1"/>
</dbReference>
<comment type="subcellular location">
    <subcellularLocation>
        <location evidence="1">Cytoplasm</location>
    </subcellularLocation>
</comment>
<dbReference type="SUPFAM" id="SSF48371">
    <property type="entry name" value="ARM repeat"/>
    <property type="match status" value="1"/>
</dbReference>
<dbReference type="InterPro" id="IPR045093">
    <property type="entry name" value="Cullin"/>
</dbReference>
<dbReference type="InterPro" id="IPR036317">
    <property type="entry name" value="Cullin_homology_sf"/>
</dbReference>
<dbReference type="Pfam" id="PF03256">
    <property type="entry name" value="ANAPC10"/>
    <property type="match status" value="1"/>
</dbReference>
<dbReference type="InterPro" id="IPR036388">
    <property type="entry name" value="WH-like_DNA-bd_sf"/>
</dbReference>
<dbReference type="PANTHER" id="PTHR22771:SF4">
    <property type="entry name" value="CULLIN 7-RELATED"/>
    <property type="match status" value="1"/>
</dbReference>
<feature type="domain" description="Cullin family profile" evidence="7">
    <location>
        <begin position="1061"/>
        <end position="1259"/>
    </location>
</feature>
<dbReference type="Gene3D" id="1.20.1310.10">
    <property type="entry name" value="Cullin Repeats"/>
    <property type="match status" value="1"/>
</dbReference>
<dbReference type="PROSITE" id="PS50069">
    <property type="entry name" value="CULLIN_2"/>
    <property type="match status" value="1"/>
</dbReference>
<dbReference type="Gene3D" id="3.30.230.130">
    <property type="entry name" value="Cullin, Chain C, Domain 2"/>
    <property type="match status" value="1"/>
</dbReference>
<evidence type="ECO:0000256" key="5">
    <source>
        <dbReference type="PROSITE-ProRule" id="PRU00330"/>
    </source>
</evidence>
<evidence type="ECO:0000256" key="1">
    <source>
        <dbReference type="ARBA" id="ARBA00004496"/>
    </source>
</evidence>
<dbReference type="PROSITE" id="PS51284">
    <property type="entry name" value="DOC"/>
    <property type="match status" value="1"/>
</dbReference>
<accession>A0A671RT62</accession>
<dbReference type="GO" id="GO:0005737">
    <property type="term" value="C:cytoplasm"/>
    <property type="evidence" value="ECO:0007669"/>
    <property type="project" value="UniProtKB-SubCell"/>
</dbReference>
<dbReference type="InterPro" id="IPR016024">
    <property type="entry name" value="ARM-type_fold"/>
</dbReference>
<reference evidence="9" key="2">
    <citation type="submission" date="2025-09" db="UniProtKB">
        <authorList>
            <consortium name="Ensembl"/>
        </authorList>
    </citation>
    <scope>IDENTIFICATION</scope>
</reference>
<dbReference type="InterPro" id="IPR055486">
    <property type="entry name" value="CUL7/CUL9_N"/>
</dbReference>
<keyword evidence="2" id="KW-0963">Cytoplasm</keyword>
<dbReference type="InterPro" id="IPR056405">
    <property type="entry name" value="ARM_CUL7_CUL9"/>
</dbReference>
<sequence>MVGERRNGNLLVQLGPKLQAYPEELIRQRRTHDGQTEYLIRWSLSSGGGGSSGSTSGESKCESILMWMSTEDVYANCPTLLGKRKADSQRPLLEEEERPSGQFPADVTFDEGELLDMKDDVKNLVRRARNQMAKNSDFRISITHTIHVLSAYASIGSLVGVFKETGALDLLMELLCNKERQTRRSAGKMLRALASHDAGSRAYVLLSLSQQDGIEQHMDFENRYTLLELFAETTSSEEHGISFEGIHLPQIPGKLLFSLVKRYLCVTSLMDKLNTAGVEPASERQDVGPSSSTAAYQSEHARVQREFEFTMAMANLISELVRVMGWDRNRQPPHTSSSKHPVRSIFQPRFSASSPVMAATAIAAAVTPPKKKKTTNGFKTRSDFTSRSAYVEFVQDNLKSGMVVRMLEDYEEVSAGDEGEFRYSNDGSPPVQVYWNSLSRTYWVHWHMIEILGNGSGGQAEKETQEKASSLTETLKLTTVSQTFFSKPPGGLYTLPYLMEGSQDDAGTLSRAEWWEVLFFIKKLEPKQQQEINNILRQSLDEPVLTISPALFIQGRIDNYQEDLLPWHESIEPCLSSMTAFVSDREVVQQFIRFLYRLASLNKDYAVVMCRLGTKEALLKALDKHSTSLLMVTELRDLINDCEKYASLYKKMTTSVLAGCIQMVLGQIEEHRRSHQPINIPFFDVFLRNLCQGSSVELKEDKCWEKVEVSSNHHRANKLTDKNPKTYWESNGCTGSHFINIYMHKGVIIRQLTVLVASEDSSYMPARIVVLGGDDPTNINTELNTVNVAPSASHVVLLENMSRFWPIIQIRVKRCQQGGIDTRVHGFEVLGPKPTFWPVFKEQLCCRTYLFHTTKAHTWCQEILEDKNQLLQLFSKLNSALKHEQMFADRFLPDAEASEALGRTCWEALITPIVQSITISETSTLSPLSWLMNDYLENADSSKRCKSSASIFNSRVRRLTHLLVHVDTSTVDTEELKPPIKSSDSIAGIALCWQGVVQRQVKNFLDSTCSLPDFVERYRGLFLQLKNAMEELFGQHTAFVLALRQGFSAALLQLSILTAMHVSERFAQYIDKMIQESGVDSGNVDTLNQLQQFLEPMLFLSGLELANTFEHFYRYYLGDRLLGQGKMWLESAVVEQIGTCFPNRFPQQMLTNLSESEELQQEFHLYRLQQLDTNLENFEEVRMIDILCKALFTVMMDEDVSEPEEESDVKVLVLSPRCWVVSAPCYLAEPSKHFPAQLCNYLAEFTEFYANSQRMYGLTHSKPRRLQWTWLGHAELQYGSCTLYSQSSDRHGYHFLLPTQTYLNVDEDAALTLERKRNYIYCLIVQIMKNEKEMHIDNLVFKVKYGSAKECLTPVGSPLFCC</sequence>
<dbReference type="InterPro" id="IPR004939">
    <property type="entry name" value="APC_su10/DOC_dom"/>
</dbReference>
<dbReference type="Pfam" id="PF11515">
    <property type="entry name" value="Cul7"/>
    <property type="match status" value="1"/>
</dbReference>
<dbReference type="SUPFAM" id="SSF63748">
    <property type="entry name" value="Tudor/PWWP/MBT"/>
    <property type="match status" value="1"/>
</dbReference>
<evidence type="ECO:0000256" key="2">
    <source>
        <dbReference type="ARBA" id="ARBA00022490"/>
    </source>
</evidence>
<gene>
    <name evidence="9" type="primary">LOC107655624</name>
</gene>
<dbReference type="Pfam" id="PF23168">
    <property type="entry name" value="CUL7_CUL9_N"/>
    <property type="match status" value="1"/>
</dbReference>
<organism evidence="9 10">
    <name type="scientific">Sinocyclocheilus anshuiensis</name>
    <dbReference type="NCBI Taxonomy" id="1608454"/>
    <lineage>
        <taxon>Eukaryota</taxon>
        <taxon>Metazoa</taxon>
        <taxon>Chordata</taxon>
        <taxon>Craniata</taxon>
        <taxon>Vertebrata</taxon>
        <taxon>Euteleostomi</taxon>
        <taxon>Actinopterygii</taxon>
        <taxon>Neopterygii</taxon>
        <taxon>Teleostei</taxon>
        <taxon>Ostariophysi</taxon>
        <taxon>Cypriniformes</taxon>
        <taxon>Cyprinidae</taxon>
        <taxon>Cyprininae</taxon>
        <taxon>Sinocyclocheilus</taxon>
    </lineage>
</organism>
<dbReference type="InterPro" id="IPR014722">
    <property type="entry name" value="Rib_uL2_dom2"/>
</dbReference>
<reference evidence="9" key="1">
    <citation type="submission" date="2025-08" db="UniProtKB">
        <authorList>
            <consortium name="Ensembl"/>
        </authorList>
    </citation>
    <scope>IDENTIFICATION</scope>
</reference>
<evidence type="ECO:0000313" key="9">
    <source>
        <dbReference type="Ensembl" id="ENSSANP00000086998.1"/>
    </source>
</evidence>